<evidence type="ECO:0000256" key="5">
    <source>
        <dbReference type="ARBA" id="ARBA00023014"/>
    </source>
</evidence>
<keyword evidence="1" id="KW-0001">2Fe-2S</keyword>
<name>A0A1N7IS69_9PROT</name>
<evidence type="ECO:0000256" key="2">
    <source>
        <dbReference type="ARBA" id="ARBA00022723"/>
    </source>
</evidence>
<evidence type="ECO:0000256" key="4">
    <source>
        <dbReference type="ARBA" id="ARBA00023004"/>
    </source>
</evidence>
<evidence type="ECO:0000256" key="1">
    <source>
        <dbReference type="ARBA" id="ARBA00022714"/>
    </source>
</evidence>
<keyword evidence="5" id="KW-0411">Iron-sulfur</keyword>
<evidence type="ECO:0000313" key="9">
    <source>
        <dbReference type="Proteomes" id="UP000185678"/>
    </source>
</evidence>
<dbReference type="PROSITE" id="PS51296">
    <property type="entry name" value="RIESKE"/>
    <property type="match status" value="1"/>
</dbReference>
<dbReference type="EMBL" id="FTOA01000001">
    <property type="protein sequence ID" value="SIS39933.1"/>
    <property type="molecule type" value="Genomic_DNA"/>
</dbReference>
<evidence type="ECO:0000313" key="8">
    <source>
        <dbReference type="EMBL" id="SIS39933.1"/>
    </source>
</evidence>
<organism evidence="8 9">
    <name type="scientific">Insolitispirillum peregrinum</name>
    <dbReference type="NCBI Taxonomy" id="80876"/>
    <lineage>
        <taxon>Bacteria</taxon>
        <taxon>Pseudomonadati</taxon>
        <taxon>Pseudomonadota</taxon>
        <taxon>Alphaproteobacteria</taxon>
        <taxon>Rhodospirillales</taxon>
        <taxon>Novispirillaceae</taxon>
        <taxon>Insolitispirillum</taxon>
    </lineage>
</organism>
<dbReference type="SUPFAM" id="SSF50022">
    <property type="entry name" value="ISP domain"/>
    <property type="match status" value="1"/>
</dbReference>
<dbReference type="AlphaFoldDB" id="A0A1N7IS69"/>
<dbReference type="GO" id="GO:0008942">
    <property type="term" value="F:nitrite reductase [NAD(P)H] activity"/>
    <property type="evidence" value="ECO:0007669"/>
    <property type="project" value="InterPro"/>
</dbReference>
<sequence length="115" mass="12250">MTIAMTWINVGTIDAIPQQGSRTLTLGDTPIALFRTIHDEVFALVDRCPHKHGPLSQGIVHGRRVTCPLHSWVIDLASGEAQGPDEGCAGHIPLRLDGGQVFIGYTPSAGGCTHD</sequence>
<accession>A0A1N7IS69</accession>
<feature type="domain" description="Rieske" evidence="7">
    <location>
        <begin position="7"/>
        <end position="103"/>
    </location>
</feature>
<dbReference type="STRING" id="80876.SAMN05421779_101551"/>
<evidence type="ECO:0000256" key="6">
    <source>
        <dbReference type="ARBA" id="ARBA00023063"/>
    </source>
</evidence>
<dbReference type="GO" id="GO:0042128">
    <property type="term" value="P:nitrate assimilation"/>
    <property type="evidence" value="ECO:0007669"/>
    <property type="project" value="UniProtKB-KW"/>
</dbReference>
<dbReference type="GO" id="GO:0046872">
    <property type="term" value="F:metal ion binding"/>
    <property type="evidence" value="ECO:0007669"/>
    <property type="project" value="UniProtKB-KW"/>
</dbReference>
<dbReference type="Pfam" id="PF00355">
    <property type="entry name" value="Rieske"/>
    <property type="match status" value="1"/>
</dbReference>
<evidence type="ECO:0000259" key="7">
    <source>
        <dbReference type="PROSITE" id="PS51296"/>
    </source>
</evidence>
<protein>
    <submittedName>
        <fullName evidence="8">Assimilatory nitrite reductase (NAD(P)H) small subunit</fullName>
    </submittedName>
</protein>
<keyword evidence="4" id="KW-0408">Iron</keyword>
<dbReference type="Gene3D" id="2.102.10.10">
    <property type="entry name" value="Rieske [2Fe-2S] iron-sulphur domain"/>
    <property type="match status" value="1"/>
</dbReference>
<dbReference type="PANTHER" id="PTHR21496">
    <property type="entry name" value="FERREDOXIN-RELATED"/>
    <property type="match status" value="1"/>
</dbReference>
<dbReference type="InterPro" id="IPR012748">
    <property type="entry name" value="Rieske-like_NirD"/>
</dbReference>
<keyword evidence="3" id="KW-0560">Oxidoreductase</keyword>
<reference evidence="8 9" key="1">
    <citation type="submission" date="2017-01" db="EMBL/GenBank/DDBJ databases">
        <authorList>
            <person name="Mah S.A."/>
            <person name="Swanson W.J."/>
            <person name="Moy G.W."/>
            <person name="Vacquier V.D."/>
        </authorList>
    </citation>
    <scope>NUCLEOTIDE SEQUENCE [LARGE SCALE GENOMIC DNA]</scope>
    <source>
        <strain evidence="8 9">DSM 11589</strain>
    </source>
</reference>
<dbReference type="CDD" id="cd03530">
    <property type="entry name" value="Rieske_NirD_small_Bacillus"/>
    <property type="match status" value="1"/>
</dbReference>
<dbReference type="InterPro" id="IPR017941">
    <property type="entry name" value="Rieske_2Fe-2S"/>
</dbReference>
<dbReference type="InterPro" id="IPR036922">
    <property type="entry name" value="Rieske_2Fe-2S_sf"/>
</dbReference>
<gene>
    <name evidence="8" type="ORF">SAMN05421779_101551</name>
</gene>
<dbReference type="Proteomes" id="UP000185678">
    <property type="component" value="Unassembled WGS sequence"/>
</dbReference>
<dbReference type="PANTHER" id="PTHR21496:SF23">
    <property type="entry name" value="3-PHENYLPROPIONATE_CINNAMIC ACID DIOXYGENASE FERREDOXIN SUBUNIT"/>
    <property type="match status" value="1"/>
</dbReference>
<dbReference type="GO" id="GO:0051537">
    <property type="term" value="F:2 iron, 2 sulfur cluster binding"/>
    <property type="evidence" value="ECO:0007669"/>
    <property type="project" value="UniProtKB-KW"/>
</dbReference>
<proteinExistence type="predicted"/>
<dbReference type="NCBIfam" id="TIGR02378">
    <property type="entry name" value="nirD_assim_sml"/>
    <property type="match status" value="1"/>
</dbReference>
<keyword evidence="6" id="KW-0534">Nitrate assimilation</keyword>
<keyword evidence="9" id="KW-1185">Reference proteome</keyword>
<keyword evidence="2" id="KW-0479">Metal-binding</keyword>
<evidence type="ECO:0000256" key="3">
    <source>
        <dbReference type="ARBA" id="ARBA00023002"/>
    </source>
</evidence>